<feature type="non-terminal residue" evidence="1">
    <location>
        <position position="193"/>
    </location>
</feature>
<evidence type="ECO:0000313" key="1">
    <source>
        <dbReference type="EMBL" id="MEQ2255751.1"/>
    </source>
</evidence>
<accession>A0ABV0VER3</accession>
<protein>
    <submittedName>
        <fullName evidence="1">Uncharacterized protein</fullName>
    </submittedName>
</protein>
<name>A0ABV0VER3_9TELE</name>
<organism evidence="1 2">
    <name type="scientific">Ilyodon furcidens</name>
    <name type="common">goldbreast splitfin</name>
    <dbReference type="NCBI Taxonomy" id="33524"/>
    <lineage>
        <taxon>Eukaryota</taxon>
        <taxon>Metazoa</taxon>
        <taxon>Chordata</taxon>
        <taxon>Craniata</taxon>
        <taxon>Vertebrata</taxon>
        <taxon>Euteleostomi</taxon>
        <taxon>Actinopterygii</taxon>
        <taxon>Neopterygii</taxon>
        <taxon>Teleostei</taxon>
        <taxon>Neoteleostei</taxon>
        <taxon>Acanthomorphata</taxon>
        <taxon>Ovalentaria</taxon>
        <taxon>Atherinomorphae</taxon>
        <taxon>Cyprinodontiformes</taxon>
        <taxon>Goodeidae</taxon>
        <taxon>Ilyodon</taxon>
    </lineage>
</organism>
<sequence>MYLTTSRGGSGEAGLSGPESTMARRLVLQGVLILWLVEAAHTGGYIASYGASNGQGPRPNGNVPQNGGRVGSFLIPSKGVGRTLGQQNGYVGYPMKGMGYEAVAGMNMNKGVGMDGGNQAALSTRHGAMTNGYGLKAGPSIGQQLKGYATQAAAYGRQGTKGNGAEAALQNGFGTKGNGYGVISGPTTGQQVK</sequence>
<keyword evidence="2" id="KW-1185">Reference proteome</keyword>
<comment type="caution">
    <text evidence="1">The sequence shown here is derived from an EMBL/GenBank/DDBJ whole genome shotgun (WGS) entry which is preliminary data.</text>
</comment>
<gene>
    <name evidence="1" type="ORF">ILYODFUR_017216</name>
</gene>
<proteinExistence type="predicted"/>
<evidence type="ECO:0000313" key="2">
    <source>
        <dbReference type="Proteomes" id="UP001482620"/>
    </source>
</evidence>
<dbReference type="Proteomes" id="UP001482620">
    <property type="component" value="Unassembled WGS sequence"/>
</dbReference>
<reference evidence="1 2" key="1">
    <citation type="submission" date="2021-06" db="EMBL/GenBank/DDBJ databases">
        <authorList>
            <person name="Palmer J.M."/>
        </authorList>
    </citation>
    <scope>NUCLEOTIDE SEQUENCE [LARGE SCALE GENOMIC DNA]</scope>
    <source>
        <strain evidence="2">if_2019</strain>
        <tissue evidence="1">Muscle</tissue>
    </source>
</reference>
<dbReference type="EMBL" id="JAHRIQ010105875">
    <property type="protein sequence ID" value="MEQ2255751.1"/>
    <property type="molecule type" value="Genomic_DNA"/>
</dbReference>